<evidence type="ECO:0000256" key="1">
    <source>
        <dbReference type="SAM" id="Phobius"/>
    </source>
</evidence>
<keyword evidence="1" id="KW-1133">Transmembrane helix</keyword>
<protein>
    <submittedName>
        <fullName evidence="3">HPP family protein</fullName>
    </submittedName>
</protein>
<proteinExistence type="predicted"/>
<dbReference type="Pfam" id="PF04982">
    <property type="entry name" value="TM_HPP"/>
    <property type="match status" value="1"/>
</dbReference>
<feature type="transmembrane region" description="Helical" evidence="1">
    <location>
        <begin position="12"/>
        <end position="30"/>
    </location>
</feature>
<comment type="caution">
    <text evidence="3">The sequence shown here is derived from an EMBL/GenBank/DDBJ whole genome shotgun (WGS) entry which is preliminary data.</text>
</comment>
<dbReference type="EMBL" id="JAIRAU010000027">
    <property type="protein sequence ID" value="MBZ5711630.1"/>
    <property type="molecule type" value="Genomic_DNA"/>
</dbReference>
<evidence type="ECO:0000313" key="4">
    <source>
        <dbReference type="Proteomes" id="UP001139031"/>
    </source>
</evidence>
<keyword evidence="1" id="KW-0472">Membrane</keyword>
<dbReference type="RefSeq" id="WP_224193391.1">
    <property type="nucleotide sequence ID" value="NZ_JAIRAU010000027.1"/>
</dbReference>
<dbReference type="InterPro" id="IPR007065">
    <property type="entry name" value="HPP"/>
</dbReference>
<keyword evidence="1" id="KW-0812">Transmembrane</keyword>
<evidence type="ECO:0000259" key="2">
    <source>
        <dbReference type="Pfam" id="PF04982"/>
    </source>
</evidence>
<reference evidence="3" key="1">
    <citation type="submission" date="2021-08" db="EMBL/GenBank/DDBJ databases">
        <authorList>
            <person name="Stevens D.C."/>
        </authorList>
    </citation>
    <scope>NUCLEOTIDE SEQUENCE</scope>
    <source>
        <strain evidence="3">DSM 53165</strain>
    </source>
</reference>
<feature type="domain" description="HPP transmembrane region" evidence="2">
    <location>
        <begin position="5"/>
        <end position="155"/>
    </location>
</feature>
<dbReference type="PANTHER" id="PTHR33741:SF5">
    <property type="entry name" value="TRANSMEMBRANE PROTEIN DDB_G0269096-RELATED"/>
    <property type="match status" value="1"/>
</dbReference>
<accession>A0ABS7TTR0</accession>
<organism evidence="3 4">
    <name type="scientific">Nannocystis pusilla</name>
    <dbReference type="NCBI Taxonomy" id="889268"/>
    <lineage>
        <taxon>Bacteria</taxon>
        <taxon>Pseudomonadati</taxon>
        <taxon>Myxococcota</taxon>
        <taxon>Polyangia</taxon>
        <taxon>Nannocystales</taxon>
        <taxon>Nannocystaceae</taxon>
        <taxon>Nannocystis</taxon>
    </lineage>
</organism>
<feature type="transmembrane region" description="Helical" evidence="1">
    <location>
        <begin position="61"/>
        <end position="79"/>
    </location>
</feature>
<evidence type="ECO:0000313" key="3">
    <source>
        <dbReference type="EMBL" id="MBZ5711630.1"/>
    </source>
</evidence>
<dbReference type="PANTHER" id="PTHR33741">
    <property type="entry name" value="TRANSMEMBRANE PROTEIN DDB_G0269096-RELATED"/>
    <property type="match status" value="1"/>
</dbReference>
<gene>
    <name evidence="3" type="ORF">K7C98_20510</name>
</gene>
<dbReference type="InterPro" id="IPR058581">
    <property type="entry name" value="TM_HPP"/>
</dbReference>
<feature type="transmembrane region" description="Helical" evidence="1">
    <location>
        <begin position="139"/>
        <end position="159"/>
    </location>
</feature>
<keyword evidence="4" id="KW-1185">Reference proteome</keyword>
<name>A0ABS7TTR0_9BACT</name>
<dbReference type="Proteomes" id="UP001139031">
    <property type="component" value="Unassembled WGS sequence"/>
</dbReference>
<feature type="transmembrane region" description="Helical" evidence="1">
    <location>
        <begin position="99"/>
        <end position="132"/>
    </location>
</feature>
<sequence length="173" mass="17666">MPDPSRLARAARVGLGAGLAIAVCSAAALWTELPWVFPSLGPTAFLAFAAPAAPANHPRRVLVGHAIAVVCGAAAVRLFDVADIPAVLTQFDLPHLGAATLAIAATAAFAVLLDAEHAPAGATTLIVALGFIRHPRDLVLIEAAVLVLVLVCAALRRLGLIRTETASSSGHVR</sequence>